<proteinExistence type="predicted"/>
<protein>
    <submittedName>
        <fullName evidence="1">Uncharacterized protein</fullName>
    </submittedName>
</protein>
<organism evidence="1 2">
    <name type="scientific">Stylosanthes scabra</name>
    <dbReference type="NCBI Taxonomy" id="79078"/>
    <lineage>
        <taxon>Eukaryota</taxon>
        <taxon>Viridiplantae</taxon>
        <taxon>Streptophyta</taxon>
        <taxon>Embryophyta</taxon>
        <taxon>Tracheophyta</taxon>
        <taxon>Spermatophyta</taxon>
        <taxon>Magnoliopsida</taxon>
        <taxon>eudicotyledons</taxon>
        <taxon>Gunneridae</taxon>
        <taxon>Pentapetalae</taxon>
        <taxon>rosids</taxon>
        <taxon>fabids</taxon>
        <taxon>Fabales</taxon>
        <taxon>Fabaceae</taxon>
        <taxon>Papilionoideae</taxon>
        <taxon>50 kb inversion clade</taxon>
        <taxon>dalbergioids sensu lato</taxon>
        <taxon>Dalbergieae</taxon>
        <taxon>Pterocarpus clade</taxon>
        <taxon>Stylosanthes</taxon>
    </lineage>
</organism>
<dbReference type="Proteomes" id="UP001341840">
    <property type="component" value="Unassembled WGS sequence"/>
</dbReference>
<evidence type="ECO:0000313" key="2">
    <source>
        <dbReference type="Proteomes" id="UP001341840"/>
    </source>
</evidence>
<gene>
    <name evidence="1" type="ORF">PIB30_057552</name>
</gene>
<reference evidence="1 2" key="1">
    <citation type="journal article" date="2023" name="Plants (Basel)">
        <title>Bridging the Gap: Combining Genomics and Transcriptomics Approaches to Understand Stylosanthes scabra, an Orphan Legume from the Brazilian Caatinga.</title>
        <authorList>
            <person name="Ferreira-Neto J.R.C."/>
            <person name="da Silva M.D."/>
            <person name="Binneck E."/>
            <person name="de Melo N.F."/>
            <person name="da Silva R.H."/>
            <person name="de Melo A.L.T.M."/>
            <person name="Pandolfi V."/>
            <person name="Bustamante F.O."/>
            <person name="Brasileiro-Vidal A.C."/>
            <person name="Benko-Iseppon A.M."/>
        </authorList>
    </citation>
    <scope>NUCLEOTIDE SEQUENCE [LARGE SCALE GENOMIC DNA]</scope>
    <source>
        <tissue evidence="1">Leaves</tissue>
    </source>
</reference>
<accession>A0ABU6XLA9</accession>
<evidence type="ECO:0000313" key="1">
    <source>
        <dbReference type="EMBL" id="MED6197558.1"/>
    </source>
</evidence>
<sequence length="264" mass="28731">MLASRFLQSFPVGLGKTLNFKCRWIIDHSDVKVGAYLDSLHGNIDKQSRFDWLRVKMDEVGGIGPRSILPAPSTLIGSAHPFASEHLAVAAADSSGGSQPKNVPLKMTLQKPICLDGEEGAKEDSVANLKQRKQRHKYLESFPENTVLGEDAAWEHEVNPLDKAFSADFDFWATLDSGLTHSSLRKALGPMPSDQILGTAHQYACKLTACLQLTGKELAAAKDQIVVLTVERDIALTSPRLQVKVDALANQLSGRAPFCLSTIV</sequence>
<name>A0ABU6XLA9_9FABA</name>
<keyword evidence="2" id="KW-1185">Reference proteome</keyword>
<dbReference type="EMBL" id="JASCZI010211921">
    <property type="protein sequence ID" value="MED6197558.1"/>
    <property type="molecule type" value="Genomic_DNA"/>
</dbReference>
<comment type="caution">
    <text evidence="1">The sequence shown here is derived from an EMBL/GenBank/DDBJ whole genome shotgun (WGS) entry which is preliminary data.</text>
</comment>